<evidence type="ECO:0000313" key="3">
    <source>
        <dbReference type="EMBL" id="EPE07733.1"/>
    </source>
</evidence>
<reference evidence="3 4" key="1">
    <citation type="journal article" date="2013" name="BMC Genomics">
        <title>The genome and transcriptome of the pine saprophyte Ophiostoma piceae, and a comparison with the bark beetle-associated pine pathogen Grosmannia clavigera.</title>
        <authorList>
            <person name="Haridas S."/>
            <person name="Wang Y."/>
            <person name="Lim L."/>
            <person name="Massoumi Alamouti S."/>
            <person name="Jackman S."/>
            <person name="Docking R."/>
            <person name="Robertson G."/>
            <person name="Birol I."/>
            <person name="Bohlmann J."/>
            <person name="Breuil C."/>
        </authorList>
    </citation>
    <scope>NUCLEOTIDE SEQUENCE [LARGE SCALE GENOMIC DNA]</scope>
    <source>
        <strain evidence="3 4">UAMH 11346</strain>
    </source>
</reference>
<dbReference type="InterPro" id="IPR057684">
    <property type="entry name" value="DUF7924"/>
</dbReference>
<feature type="region of interest" description="Disordered" evidence="1">
    <location>
        <begin position="1"/>
        <end position="80"/>
    </location>
</feature>
<evidence type="ECO:0000256" key="1">
    <source>
        <dbReference type="SAM" id="MobiDB-lite"/>
    </source>
</evidence>
<name>S3CML0_OPHP1</name>
<dbReference type="HOGENOM" id="CLU_694638_0_0_1"/>
<sequence>MDAHDSQQGDKRAYESAGHDLGHPDDGQEMRDCANKDHEQVSKRQCLMGLDSQPENCHTTTSQDPAQISQARSSPGPSIADLKADEKLRDMAEWIPRFMLDDFYKEHRLFLYSPDYDRIIQRDSRFPMNRGIVPSNPSTMLEVMTPTPDIVYGYSLSNSFSLAQWNKLNTIPGAEVANELCLIFPLLVVEFKGFDESLAVAASECLGSSAACVNSADSLNRYLQEVRELNPLCSIADIETCAYSLTMTGWVAVLYVTWKELDGSFKMQRFGTYLLQKPEEFLELRKRLKNILDWGRGARLTQISGLLDWLVQEEQNAQALTAPSPAAATDIVMASTPPSCDWPDNTSRKPSRPIALLTTHKIKSVGVFTQMPTAIVLVLPPLTPSPVWEAECERLWL</sequence>
<dbReference type="AlphaFoldDB" id="S3CML0"/>
<dbReference type="OrthoDB" id="5426775at2759"/>
<dbReference type="EMBL" id="KE148150">
    <property type="protein sequence ID" value="EPE07733.1"/>
    <property type="molecule type" value="Genomic_DNA"/>
</dbReference>
<gene>
    <name evidence="3" type="ORF">F503_00455</name>
</gene>
<dbReference type="PANTHER" id="PTHR42470:SF1">
    <property type="entry name" value="VAST DOMAIN-CONTAINING PROTEIN"/>
    <property type="match status" value="1"/>
</dbReference>
<dbReference type="PANTHER" id="PTHR42470">
    <property type="entry name" value="VAST DOMAIN-CONTAINING PROTEIN"/>
    <property type="match status" value="1"/>
</dbReference>
<dbReference type="STRING" id="1262450.S3CML0"/>
<organism evidence="3 4">
    <name type="scientific">Ophiostoma piceae (strain UAMH 11346)</name>
    <name type="common">Sap stain fungus</name>
    <dbReference type="NCBI Taxonomy" id="1262450"/>
    <lineage>
        <taxon>Eukaryota</taxon>
        <taxon>Fungi</taxon>
        <taxon>Dikarya</taxon>
        <taxon>Ascomycota</taxon>
        <taxon>Pezizomycotina</taxon>
        <taxon>Sordariomycetes</taxon>
        <taxon>Sordariomycetidae</taxon>
        <taxon>Ophiostomatales</taxon>
        <taxon>Ophiostomataceae</taxon>
        <taxon>Ophiostoma</taxon>
    </lineage>
</organism>
<feature type="compositionally biased region" description="Basic and acidic residues" evidence="1">
    <location>
        <begin position="1"/>
        <end position="42"/>
    </location>
</feature>
<protein>
    <recommendedName>
        <fullName evidence="2">DUF7924 domain-containing protein</fullName>
    </recommendedName>
</protein>
<accession>S3CML0</accession>
<evidence type="ECO:0000313" key="4">
    <source>
        <dbReference type="Proteomes" id="UP000016923"/>
    </source>
</evidence>
<keyword evidence="4" id="KW-1185">Reference proteome</keyword>
<dbReference type="eggNOG" id="ENOG502SQPH">
    <property type="taxonomic scope" value="Eukaryota"/>
</dbReference>
<feature type="domain" description="DUF7924" evidence="2">
    <location>
        <begin position="134"/>
        <end position="304"/>
    </location>
</feature>
<dbReference type="Proteomes" id="UP000016923">
    <property type="component" value="Unassembled WGS sequence"/>
</dbReference>
<feature type="compositionally biased region" description="Polar residues" evidence="1">
    <location>
        <begin position="53"/>
        <end position="76"/>
    </location>
</feature>
<dbReference type="Pfam" id="PF25545">
    <property type="entry name" value="DUF7924"/>
    <property type="match status" value="1"/>
</dbReference>
<evidence type="ECO:0000259" key="2">
    <source>
        <dbReference type="Pfam" id="PF25545"/>
    </source>
</evidence>
<proteinExistence type="predicted"/>
<dbReference type="VEuPathDB" id="FungiDB:F503_00455"/>